<dbReference type="PANTHER" id="PTHR12934">
    <property type="entry name" value="50S RIBOSOMAL PROTEIN L15"/>
    <property type="match status" value="1"/>
</dbReference>
<dbReference type="Proteomes" id="UP001255856">
    <property type="component" value="Unassembled WGS sequence"/>
</dbReference>
<comment type="caution">
    <text evidence="6">The sequence shown here is derived from an EMBL/GenBank/DDBJ whole genome shotgun (WGS) entry which is preliminary data.</text>
</comment>
<dbReference type="InterPro" id="IPR036227">
    <property type="entry name" value="Ribosomal_uL15/eL18_sf"/>
</dbReference>
<dbReference type="AlphaFoldDB" id="A0AAD9MLY4"/>
<dbReference type="GO" id="GO:0005762">
    <property type="term" value="C:mitochondrial large ribosomal subunit"/>
    <property type="evidence" value="ECO:0007669"/>
    <property type="project" value="TreeGrafter"/>
</dbReference>
<dbReference type="InterPro" id="IPR005749">
    <property type="entry name" value="Ribosomal_uL15_bac-type"/>
</dbReference>
<organism evidence="6 7">
    <name type="scientific">Prototheca wickerhamii</name>
    <dbReference type="NCBI Taxonomy" id="3111"/>
    <lineage>
        <taxon>Eukaryota</taxon>
        <taxon>Viridiplantae</taxon>
        <taxon>Chlorophyta</taxon>
        <taxon>core chlorophytes</taxon>
        <taxon>Trebouxiophyceae</taxon>
        <taxon>Chlorellales</taxon>
        <taxon>Chlorellaceae</taxon>
        <taxon>Prototheca</taxon>
    </lineage>
</organism>
<evidence type="ECO:0000313" key="7">
    <source>
        <dbReference type="Proteomes" id="UP001255856"/>
    </source>
</evidence>
<dbReference type="SUPFAM" id="SSF52080">
    <property type="entry name" value="Ribosomal proteins L15p and L18e"/>
    <property type="match status" value="1"/>
</dbReference>
<evidence type="ECO:0000313" key="6">
    <source>
        <dbReference type="EMBL" id="KAK2078873.1"/>
    </source>
</evidence>
<dbReference type="HAMAP" id="MF_01341">
    <property type="entry name" value="Ribosomal_uL15"/>
    <property type="match status" value="1"/>
</dbReference>
<accession>A0AAD9MLY4</accession>
<protein>
    <recommendedName>
        <fullName evidence="5">Large ribosomal subunit protein uL15/eL18 domain-containing protein</fullName>
    </recommendedName>
</protein>
<evidence type="ECO:0000256" key="2">
    <source>
        <dbReference type="ARBA" id="ARBA00022980"/>
    </source>
</evidence>
<comment type="similarity">
    <text evidence="1">Belongs to the universal ribosomal protein uL15 family.</text>
</comment>
<dbReference type="GO" id="GO:0003735">
    <property type="term" value="F:structural constituent of ribosome"/>
    <property type="evidence" value="ECO:0007669"/>
    <property type="project" value="InterPro"/>
</dbReference>
<proteinExistence type="inferred from homology"/>
<feature type="domain" description="Large ribosomal subunit protein uL15/eL18" evidence="5">
    <location>
        <begin position="89"/>
        <end position="165"/>
    </location>
</feature>
<dbReference type="Gene3D" id="3.100.10.10">
    <property type="match status" value="1"/>
</dbReference>
<dbReference type="Pfam" id="PF00828">
    <property type="entry name" value="Ribosomal_L27A"/>
    <property type="match status" value="1"/>
</dbReference>
<evidence type="ECO:0000259" key="5">
    <source>
        <dbReference type="Pfam" id="PF00828"/>
    </source>
</evidence>
<feature type="compositionally biased region" description="Gly residues" evidence="4">
    <location>
        <begin position="54"/>
        <end position="64"/>
    </location>
</feature>
<evidence type="ECO:0000256" key="1">
    <source>
        <dbReference type="ARBA" id="ARBA00007320"/>
    </source>
</evidence>
<dbReference type="InterPro" id="IPR030878">
    <property type="entry name" value="Ribosomal_uL15"/>
</dbReference>
<keyword evidence="2" id="KW-0689">Ribosomal protein</keyword>
<keyword evidence="3" id="KW-0687">Ribonucleoprotein</keyword>
<dbReference type="EMBL" id="JASFZW010000003">
    <property type="protein sequence ID" value="KAK2078873.1"/>
    <property type="molecule type" value="Genomic_DNA"/>
</dbReference>
<name>A0AAD9MLY4_PROWI</name>
<reference evidence="6" key="1">
    <citation type="submission" date="2021-01" db="EMBL/GenBank/DDBJ databases">
        <authorList>
            <person name="Eckstrom K.M.E."/>
        </authorList>
    </citation>
    <scope>NUCLEOTIDE SEQUENCE</scope>
    <source>
        <strain evidence="6">UVCC 0001</strain>
    </source>
</reference>
<evidence type="ECO:0000256" key="4">
    <source>
        <dbReference type="SAM" id="MobiDB-lite"/>
    </source>
</evidence>
<sequence>MRWFSARVPEGFVALNNIADNPGATKAIKRVGRGIGSGLGKTSGRGHKGQKARSGGGVKPGFEGGQTPQMLRVPRRGFHNPFQRVYRHLNLDTLKQWIQEGRLDASAVITMKHLRDSNAVGHQIQDGVKLLAGGAKDFDIPVKIEVSQASAAAREAIEKAGGSVTTVYYNELGLRALCRPDWFEKKGRLIPRPARIPPKLQGKFDAVGALQSSSSPAAAQ</sequence>
<gene>
    <name evidence="6" type="ORF">QBZ16_002563</name>
</gene>
<feature type="region of interest" description="Disordered" evidence="4">
    <location>
        <begin position="35"/>
        <end position="69"/>
    </location>
</feature>
<dbReference type="PANTHER" id="PTHR12934:SF11">
    <property type="entry name" value="LARGE RIBOSOMAL SUBUNIT PROTEIN UL15M"/>
    <property type="match status" value="1"/>
</dbReference>
<dbReference type="GO" id="GO:0006412">
    <property type="term" value="P:translation"/>
    <property type="evidence" value="ECO:0007669"/>
    <property type="project" value="InterPro"/>
</dbReference>
<dbReference type="NCBIfam" id="TIGR01071">
    <property type="entry name" value="rplO_bact"/>
    <property type="match status" value="1"/>
</dbReference>
<evidence type="ECO:0000256" key="3">
    <source>
        <dbReference type="ARBA" id="ARBA00023274"/>
    </source>
</evidence>
<keyword evidence="7" id="KW-1185">Reference proteome</keyword>
<dbReference type="InterPro" id="IPR021131">
    <property type="entry name" value="Ribosomal_uL15/eL18"/>
</dbReference>